<dbReference type="EMBL" id="BPFZ01000001">
    <property type="protein sequence ID" value="GIU66097.1"/>
    <property type="molecule type" value="Genomic_DNA"/>
</dbReference>
<protein>
    <recommendedName>
        <fullName evidence="4">DUF1467 domain-containing protein</fullName>
    </recommendedName>
</protein>
<keyword evidence="3" id="KW-1185">Reference proteome</keyword>
<accession>A0ABQ4PSW8</accession>
<feature type="transmembrane region" description="Helical" evidence="1">
    <location>
        <begin position="6"/>
        <end position="27"/>
    </location>
</feature>
<dbReference type="Proteomes" id="UP001161064">
    <property type="component" value="Unassembled WGS sequence"/>
</dbReference>
<keyword evidence="1" id="KW-0472">Membrane</keyword>
<dbReference type="Pfam" id="PF07330">
    <property type="entry name" value="DUF1467"/>
    <property type="match status" value="1"/>
</dbReference>
<evidence type="ECO:0000313" key="3">
    <source>
        <dbReference type="Proteomes" id="UP001161064"/>
    </source>
</evidence>
<reference evidence="2" key="2">
    <citation type="journal article" date="2023" name="ISME Commun">
        <title>Characterization of a bloom-associated alphaproteobacterial lineage, 'Candidatus Phycosocius': insights into freshwater algal-bacterial interactions.</title>
        <authorList>
            <person name="Tanabe Y."/>
            <person name="Yamaguchi H."/>
            <person name="Yoshida M."/>
            <person name="Kai A."/>
            <person name="Okazaki Y."/>
        </authorList>
    </citation>
    <scope>NUCLEOTIDE SEQUENCE</scope>
    <source>
        <strain evidence="2">BOTRYCO-1</strain>
    </source>
</reference>
<name>A0ABQ4PSW8_9PROT</name>
<sequence>MDWFTGIAIYLILWWVILFAVLPFGVLSQKEYGEMIEGTDPGAPVDTHIKQKLIWTTCISAVIWILLALLMLSGWISLQHPLGRFIA</sequence>
<evidence type="ECO:0000256" key="1">
    <source>
        <dbReference type="SAM" id="Phobius"/>
    </source>
</evidence>
<evidence type="ECO:0000313" key="2">
    <source>
        <dbReference type="EMBL" id="GIU66097.1"/>
    </source>
</evidence>
<dbReference type="RefSeq" id="WP_284358564.1">
    <property type="nucleotide sequence ID" value="NZ_BPFZ01000001.1"/>
</dbReference>
<organism evidence="2 3">
    <name type="scientific">Candidatus Phycosocius spiralis</name>
    <dbReference type="NCBI Taxonomy" id="2815099"/>
    <lineage>
        <taxon>Bacteria</taxon>
        <taxon>Pseudomonadati</taxon>
        <taxon>Pseudomonadota</taxon>
        <taxon>Alphaproteobacteria</taxon>
        <taxon>Caulobacterales</taxon>
        <taxon>Caulobacterales incertae sedis</taxon>
        <taxon>Candidatus Phycosocius</taxon>
    </lineage>
</organism>
<gene>
    <name evidence="2" type="ORF">PsB1_0251</name>
</gene>
<reference evidence="2" key="1">
    <citation type="submission" date="2021-05" db="EMBL/GenBank/DDBJ databases">
        <authorList>
            <person name="Tanabe Y."/>
        </authorList>
    </citation>
    <scope>NUCLEOTIDE SEQUENCE</scope>
    <source>
        <strain evidence="2">BOTRYCO-1</strain>
    </source>
</reference>
<feature type="transmembrane region" description="Helical" evidence="1">
    <location>
        <begin position="53"/>
        <end position="76"/>
    </location>
</feature>
<proteinExistence type="predicted"/>
<dbReference type="InterPro" id="IPR009935">
    <property type="entry name" value="DUF1467"/>
</dbReference>
<comment type="caution">
    <text evidence="2">The sequence shown here is derived from an EMBL/GenBank/DDBJ whole genome shotgun (WGS) entry which is preliminary data.</text>
</comment>
<keyword evidence="1" id="KW-0812">Transmembrane</keyword>
<evidence type="ECO:0008006" key="4">
    <source>
        <dbReference type="Google" id="ProtNLM"/>
    </source>
</evidence>
<keyword evidence="1" id="KW-1133">Transmembrane helix</keyword>